<evidence type="ECO:0000313" key="1">
    <source>
        <dbReference type="EMBL" id="CAF4350123.1"/>
    </source>
</evidence>
<feature type="non-terminal residue" evidence="1">
    <location>
        <position position="1"/>
    </location>
</feature>
<name>A0A820L431_9BILA</name>
<protein>
    <submittedName>
        <fullName evidence="1">Uncharacterized protein</fullName>
    </submittedName>
</protein>
<sequence length="70" mass="8254">MLNLSSVWETKDLAKEFRACVRRTMLDEKTGWGWICWGNCGTTEFVRSLTVWPPREREEALDQLHHTESD</sequence>
<dbReference type="AlphaFoldDB" id="A0A820L431"/>
<proteinExistence type="predicted"/>
<dbReference type="Proteomes" id="UP000663868">
    <property type="component" value="Unassembled WGS sequence"/>
</dbReference>
<dbReference type="EMBL" id="CAJOBB010018546">
    <property type="protein sequence ID" value="CAF4350123.1"/>
    <property type="molecule type" value="Genomic_DNA"/>
</dbReference>
<comment type="caution">
    <text evidence="1">The sequence shown here is derived from an EMBL/GenBank/DDBJ whole genome shotgun (WGS) entry which is preliminary data.</text>
</comment>
<gene>
    <name evidence="1" type="ORF">KXQ929_LOCUS48216</name>
</gene>
<evidence type="ECO:0000313" key="2">
    <source>
        <dbReference type="Proteomes" id="UP000663868"/>
    </source>
</evidence>
<organism evidence="1 2">
    <name type="scientific">Adineta steineri</name>
    <dbReference type="NCBI Taxonomy" id="433720"/>
    <lineage>
        <taxon>Eukaryota</taxon>
        <taxon>Metazoa</taxon>
        <taxon>Spiralia</taxon>
        <taxon>Gnathifera</taxon>
        <taxon>Rotifera</taxon>
        <taxon>Eurotatoria</taxon>
        <taxon>Bdelloidea</taxon>
        <taxon>Adinetida</taxon>
        <taxon>Adinetidae</taxon>
        <taxon>Adineta</taxon>
    </lineage>
</organism>
<reference evidence="1" key="1">
    <citation type="submission" date="2021-02" db="EMBL/GenBank/DDBJ databases">
        <authorList>
            <person name="Nowell W R."/>
        </authorList>
    </citation>
    <scope>NUCLEOTIDE SEQUENCE</scope>
</reference>
<accession>A0A820L431</accession>